<dbReference type="AlphaFoldDB" id="A0AAD4LK04"/>
<name>A0AAD4LK04_9AGAM</name>
<protein>
    <submittedName>
        <fullName evidence="1">Uncharacterized protein</fullName>
    </submittedName>
</protein>
<dbReference type="Proteomes" id="UP001201163">
    <property type="component" value="Unassembled WGS sequence"/>
</dbReference>
<gene>
    <name evidence="1" type="ORF">EDB92DRAFT_1944642</name>
</gene>
<accession>A0AAD4LK04</accession>
<organism evidence="1 2">
    <name type="scientific">Lactarius akahatsu</name>
    <dbReference type="NCBI Taxonomy" id="416441"/>
    <lineage>
        <taxon>Eukaryota</taxon>
        <taxon>Fungi</taxon>
        <taxon>Dikarya</taxon>
        <taxon>Basidiomycota</taxon>
        <taxon>Agaricomycotina</taxon>
        <taxon>Agaricomycetes</taxon>
        <taxon>Russulales</taxon>
        <taxon>Russulaceae</taxon>
        <taxon>Lactarius</taxon>
    </lineage>
</organism>
<sequence>MAFKESVIYDRVNVVRLVRHLDKSINEADWDTEGSSTKLVKHLADIRGLLDRLDVYMLSVNGPSLLTVPCPSLSIPRKPDQRTVQRFAKPSHVTSELLTTDDVEASVAAAAADVDLHLGSTDESDDLFLLPDRTPSTTGAHNAGGDTASESALLQHSTALQEELAAQPAQMAGQLRRNVEHVSGTLVADQGVLRVAEKARV</sequence>
<dbReference type="EMBL" id="JAKELL010000018">
    <property type="protein sequence ID" value="KAH8993510.1"/>
    <property type="molecule type" value="Genomic_DNA"/>
</dbReference>
<comment type="caution">
    <text evidence="1">The sequence shown here is derived from an EMBL/GenBank/DDBJ whole genome shotgun (WGS) entry which is preliminary data.</text>
</comment>
<reference evidence="1" key="1">
    <citation type="submission" date="2022-01" db="EMBL/GenBank/DDBJ databases">
        <title>Comparative genomics reveals a dynamic genome evolution in the ectomycorrhizal milk-cap (Lactarius) mushrooms.</title>
        <authorList>
            <consortium name="DOE Joint Genome Institute"/>
            <person name="Lebreton A."/>
            <person name="Tang N."/>
            <person name="Kuo A."/>
            <person name="LaButti K."/>
            <person name="Drula E."/>
            <person name="Barry K."/>
            <person name="Clum A."/>
            <person name="Lipzen A."/>
            <person name="Mousain D."/>
            <person name="Ng V."/>
            <person name="Wang R."/>
            <person name="Wang X."/>
            <person name="Dai Y."/>
            <person name="Henrissat B."/>
            <person name="Grigoriev I.V."/>
            <person name="Guerin-Laguette A."/>
            <person name="Yu F."/>
            <person name="Martin F.M."/>
        </authorList>
    </citation>
    <scope>NUCLEOTIDE SEQUENCE</scope>
    <source>
        <strain evidence="1">QP</strain>
    </source>
</reference>
<proteinExistence type="predicted"/>
<keyword evidence="2" id="KW-1185">Reference proteome</keyword>
<evidence type="ECO:0000313" key="1">
    <source>
        <dbReference type="EMBL" id="KAH8993510.1"/>
    </source>
</evidence>
<evidence type="ECO:0000313" key="2">
    <source>
        <dbReference type="Proteomes" id="UP001201163"/>
    </source>
</evidence>